<keyword evidence="4" id="KW-0131">Cell cycle</keyword>
<evidence type="ECO:0000259" key="7">
    <source>
        <dbReference type="SMART" id="SM00385"/>
    </source>
</evidence>
<keyword evidence="9" id="KW-1185">Reference proteome</keyword>
<feature type="domain" description="Cyclin-like" evidence="7">
    <location>
        <begin position="80"/>
        <end position="167"/>
    </location>
</feature>
<dbReference type="PANTHER" id="PTHR10177">
    <property type="entry name" value="CYCLINS"/>
    <property type="match status" value="1"/>
</dbReference>
<comment type="similarity">
    <text evidence="1">Belongs to the cyclin family. Cyclin D subfamily.</text>
</comment>
<dbReference type="AlphaFoldDB" id="A0A804L2E2"/>
<dbReference type="SUPFAM" id="SSF47954">
    <property type="entry name" value="Cyclin-like"/>
    <property type="match status" value="1"/>
</dbReference>
<evidence type="ECO:0000256" key="3">
    <source>
        <dbReference type="ARBA" id="ARBA00023127"/>
    </source>
</evidence>
<evidence type="ECO:0000256" key="6">
    <source>
        <dbReference type="SAM" id="MobiDB-lite"/>
    </source>
</evidence>
<dbReference type="InterPro" id="IPR036915">
    <property type="entry name" value="Cyclin-like_sf"/>
</dbReference>
<dbReference type="GeneID" id="103969718"/>
<name>A0A804L2E2_MUSAM</name>
<dbReference type="InterPro" id="IPR048258">
    <property type="entry name" value="Cyclins_cyclin-box"/>
</dbReference>
<keyword evidence="2" id="KW-0132">Cell division</keyword>
<dbReference type="InterPro" id="IPR013763">
    <property type="entry name" value="Cyclin-like_dom"/>
</dbReference>
<dbReference type="EnsemblPlants" id="Ma10_t31250.2">
    <property type="protein sequence ID" value="Ma10_p31250.2"/>
    <property type="gene ID" value="Ma10_g31250"/>
</dbReference>
<dbReference type="Proteomes" id="UP000012960">
    <property type="component" value="Unplaced"/>
</dbReference>
<dbReference type="SMART" id="SM00385">
    <property type="entry name" value="CYCLIN"/>
    <property type="match status" value="1"/>
</dbReference>
<dbReference type="InterPro" id="IPR006671">
    <property type="entry name" value="Cyclin_N"/>
</dbReference>
<feature type="compositionally biased region" description="Basic residues" evidence="6">
    <location>
        <begin position="291"/>
        <end position="300"/>
    </location>
</feature>
<reference evidence="8" key="1">
    <citation type="submission" date="2021-05" db="UniProtKB">
        <authorList>
            <consortium name="EnsemblPlants"/>
        </authorList>
    </citation>
    <scope>IDENTIFICATION</scope>
    <source>
        <strain evidence="8">subsp. malaccensis</strain>
    </source>
</reference>
<evidence type="ECO:0000313" key="9">
    <source>
        <dbReference type="Proteomes" id="UP000012960"/>
    </source>
</evidence>
<dbReference type="GO" id="GO:0051301">
    <property type="term" value="P:cell division"/>
    <property type="evidence" value="ECO:0007669"/>
    <property type="project" value="UniProtKB-KW"/>
</dbReference>
<proteinExistence type="inferred from homology"/>
<dbReference type="Gramene" id="Ma10_t31250.2">
    <property type="protein sequence ID" value="Ma10_p31250.2"/>
    <property type="gene ID" value="Ma10_g31250"/>
</dbReference>
<evidence type="ECO:0000256" key="1">
    <source>
        <dbReference type="ARBA" id="ARBA00009065"/>
    </source>
</evidence>
<dbReference type="OrthoDB" id="5590282at2759"/>
<organism evidence="8 9">
    <name type="scientific">Musa acuminata subsp. malaccensis</name>
    <name type="common">Wild banana</name>
    <name type="synonym">Musa malaccensis</name>
    <dbReference type="NCBI Taxonomy" id="214687"/>
    <lineage>
        <taxon>Eukaryota</taxon>
        <taxon>Viridiplantae</taxon>
        <taxon>Streptophyta</taxon>
        <taxon>Embryophyta</taxon>
        <taxon>Tracheophyta</taxon>
        <taxon>Spermatophyta</taxon>
        <taxon>Magnoliopsida</taxon>
        <taxon>Liliopsida</taxon>
        <taxon>Zingiberales</taxon>
        <taxon>Musaceae</taxon>
        <taxon>Musa</taxon>
    </lineage>
</organism>
<dbReference type="Pfam" id="PF00134">
    <property type="entry name" value="Cyclin_N"/>
    <property type="match status" value="1"/>
</dbReference>
<sequence length="300" mass="33171">MPFTPSDHASCGDLLCREDASVLTGDSPGGAVGLVEFPDESDESIAGLIAAETDYSPGFDYPDRFRSKSLDSVARQEAVAWILKVHVYYGFRPLTAYLAVNYLDRFLSSHRLPQNEWALQLLSVACLSLAAKLEETLLPSLLDLQVEGAKFIFEPRTILRMELLVLNALNWRLRSVTPFTFINFFVHKIDPAGKYARSLVSRVTEITLATTKASIICATDEVKDLTFVNPGIAASWCTGLIEEGIADCYQSLKQVIVDITRREPPMILPQLRVATPMNMGPSVSSSSSPPNKRRKLNNNC</sequence>
<dbReference type="CDD" id="cd20543">
    <property type="entry name" value="CYCLIN_AtCycD-like_rpt1"/>
    <property type="match status" value="1"/>
</dbReference>
<dbReference type="Gene3D" id="1.10.472.10">
    <property type="entry name" value="Cyclin-like"/>
    <property type="match status" value="2"/>
</dbReference>
<evidence type="ECO:0000256" key="2">
    <source>
        <dbReference type="ARBA" id="ARBA00022618"/>
    </source>
</evidence>
<evidence type="ECO:0000256" key="4">
    <source>
        <dbReference type="ARBA" id="ARBA00023306"/>
    </source>
</evidence>
<evidence type="ECO:0000256" key="5">
    <source>
        <dbReference type="RuleBase" id="RU000383"/>
    </source>
</evidence>
<dbReference type="PROSITE" id="PS00292">
    <property type="entry name" value="CYCLINS"/>
    <property type="match status" value="1"/>
</dbReference>
<feature type="region of interest" description="Disordered" evidence="6">
    <location>
        <begin position="277"/>
        <end position="300"/>
    </location>
</feature>
<dbReference type="FunFam" id="1.10.472.10:FF:000034">
    <property type="entry name" value="D2/4-type cyclin"/>
    <property type="match status" value="1"/>
</dbReference>
<protein>
    <recommendedName>
        <fullName evidence="7">Cyclin-like domain-containing protein</fullName>
    </recommendedName>
</protein>
<keyword evidence="3 5" id="KW-0195">Cyclin</keyword>
<evidence type="ECO:0000313" key="8">
    <source>
        <dbReference type="EnsemblPlants" id="Ma10_p31250.2"/>
    </source>
</evidence>
<feature type="compositionally biased region" description="Low complexity" evidence="6">
    <location>
        <begin position="281"/>
        <end position="290"/>
    </location>
</feature>
<dbReference type="InterPro" id="IPR039361">
    <property type="entry name" value="Cyclin"/>
</dbReference>
<accession>A0A804L2E2</accession>